<keyword evidence="2" id="KW-1185">Reference proteome</keyword>
<protein>
    <submittedName>
        <fullName evidence="1">Uncharacterized protein</fullName>
    </submittedName>
</protein>
<dbReference type="EMBL" id="JAANQT010003583">
    <property type="protein sequence ID" value="KAG1300930.1"/>
    <property type="molecule type" value="Genomic_DNA"/>
</dbReference>
<proteinExistence type="predicted"/>
<evidence type="ECO:0000313" key="2">
    <source>
        <dbReference type="Proteomes" id="UP000716291"/>
    </source>
</evidence>
<organism evidence="1 2">
    <name type="scientific">Rhizopus oryzae</name>
    <name type="common">Mucormycosis agent</name>
    <name type="synonym">Rhizopus arrhizus var. delemar</name>
    <dbReference type="NCBI Taxonomy" id="64495"/>
    <lineage>
        <taxon>Eukaryota</taxon>
        <taxon>Fungi</taxon>
        <taxon>Fungi incertae sedis</taxon>
        <taxon>Mucoromycota</taxon>
        <taxon>Mucoromycotina</taxon>
        <taxon>Mucoromycetes</taxon>
        <taxon>Mucorales</taxon>
        <taxon>Mucorineae</taxon>
        <taxon>Rhizopodaceae</taxon>
        <taxon>Rhizopus</taxon>
    </lineage>
</organism>
<dbReference type="Proteomes" id="UP000716291">
    <property type="component" value="Unassembled WGS sequence"/>
</dbReference>
<evidence type="ECO:0000313" key="1">
    <source>
        <dbReference type="EMBL" id="KAG1300930.1"/>
    </source>
</evidence>
<gene>
    <name evidence="1" type="ORF">G6F64_012252</name>
</gene>
<accession>A0A9P6WY54</accession>
<reference evidence="1" key="1">
    <citation type="journal article" date="2020" name="Microb. Genom.">
        <title>Genetic diversity of clinical and environmental Mucorales isolates obtained from an investigation of mucormycosis cases among solid organ transplant recipients.</title>
        <authorList>
            <person name="Nguyen M.H."/>
            <person name="Kaul D."/>
            <person name="Muto C."/>
            <person name="Cheng S.J."/>
            <person name="Richter R.A."/>
            <person name="Bruno V.M."/>
            <person name="Liu G."/>
            <person name="Beyhan S."/>
            <person name="Sundermann A.J."/>
            <person name="Mounaud S."/>
            <person name="Pasculle A.W."/>
            <person name="Nierman W.C."/>
            <person name="Driscoll E."/>
            <person name="Cumbie R."/>
            <person name="Clancy C.J."/>
            <person name="Dupont C.L."/>
        </authorList>
    </citation>
    <scope>NUCLEOTIDE SEQUENCE</scope>
    <source>
        <strain evidence="1">GL11</strain>
    </source>
</reference>
<sequence length="224" mass="24871">MPPPFSKEVLATLLLKSLFLERPWKGILQPTHDKQKQQPIKTTAYYTTPEDGILPGEITEVSLPMGKVNTSQMAIVSDGRRLSSLIPITAIFMEDKTNEIIITGSRNNLFSNRKILDSRDYKSLADPKRELSIQLLYDPGTNEEKTNFRLFSTQPLLTISTLQDGGRASSKTYHRERQPDVQTGSQGCICSSANTPSIPTILNLQTPGSGISVQINGVWPQRCP</sequence>
<dbReference type="AlphaFoldDB" id="A0A9P6WY54"/>
<name>A0A9P6WY54_RHIOR</name>
<comment type="caution">
    <text evidence="1">The sequence shown here is derived from an EMBL/GenBank/DDBJ whole genome shotgun (WGS) entry which is preliminary data.</text>
</comment>